<dbReference type="PIRSF" id="PIRSF015840">
    <property type="entry name" value="DUF284_TM_euk"/>
    <property type="match status" value="1"/>
</dbReference>
<evidence type="ECO:0000256" key="3">
    <source>
        <dbReference type="ARBA" id="ARBA00022692"/>
    </source>
</evidence>
<feature type="transmembrane region" description="Helical" evidence="7">
    <location>
        <begin position="317"/>
        <end position="339"/>
    </location>
</feature>
<evidence type="ECO:0000313" key="8">
    <source>
        <dbReference type="EMBL" id="KMZ56675.1"/>
    </source>
</evidence>
<dbReference type="GO" id="GO:0005783">
    <property type="term" value="C:endoplasmic reticulum"/>
    <property type="evidence" value="ECO:0000318"/>
    <property type="project" value="GO_Central"/>
</dbReference>
<evidence type="ECO:0000256" key="6">
    <source>
        <dbReference type="PIRNR" id="PIRNR015840"/>
    </source>
</evidence>
<dbReference type="PANTHER" id="PTHR10926:SF29">
    <property type="entry name" value="ALA-INTERACTING SUBUNIT 2-RELATED"/>
    <property type="match status" value="1"/>
</dbReference>
<feature type="transmembrane region" description="Helical" evidence="7">
    <location>
        <begin position="60"/>
        <end position="82"/>
    </location>
</feature>
<keyword evidence="3 7" id="KW-0812">Transmembrane</keyword>
<accession>A0A0K9NL42</accession>
<dbReference type="AlphaFoldDB" id="A0A0K9NL42"/>
<dbReference type="InterPro" id="IPR005045">
    <property type="entry name" value="CDC50/LEM3_fam"/>
</dbReference>
<evidence type="ECO:0000256" key="7">
    <source>
        <dbReference type="SAM" id="Phobius"/>
    </source>
</evidence>
<comment type="similarity">
    <text evidence="2 6">Belongs to the CDC50/LEM3 family.</text>
</comment>
<dbReference type="OMA" id="IPWSMFN"/>
<protein>
    <recommendedName>
        <fullName evidence="6">ALA-interacting subunit</fullName>
    </recommendedName>
</protein>
<keyword evidence="9" id="KW-1185">Reference proteome</keyword>
<sequence>MEMIHVEEISTSALRSRQISSIHHLRQISFTPKRSKKSEVIYKFTQQNLHACKLSLTPQLVISLFLLMGIIFVPIGFVALHASRSVVEIVNRYDTECMPDEFKSNKVAYIQDISVSKNCTLAIKIPKFMKAPIHIYYQLDNYYQNHRRYVKSRNDKQLQYGLHYIQTSSCMPEEYSNGYPIVPCGLVAWSMFNDTYSFVRHGAPLFINRKNISWKSDRDHKFGEKIFPFNFQNGTLIGGKTLDPTIPLSEQEDLMVWMRASALPSFRKIYGRIEDDLDADEVVFVNIGNNYNTYTFGGKKKLVLSTSNMLLGGKNDFLGLSYITTGFSCIFLAVFFALLHVKNQRPDHDTSHFSWTRKNTIS</sequence>
<proteinExistence type="inferred from homology"/>
<dbReference type="EMBL" id="LFYR01002147">
    <property type="protein sequence ID" value="KMZ56675.1"/>
    <property type="molecule type" value="Genomic_DNA"/>
</dbReference>
<dbReference type="GO" id="GO:0005794">
    <property type="term" value="C:Golgi apparatus"/>
    <property type="evidence" value="ECO:0000318"/>
    <property type="project" value="GO_Central"/>
</dbReference>
<dbReference type="Proteomes" id="UP000036987">
    <property type="component" value="Unassembled WGS sequence"/>
</dbReference>
<evidence type="ECO:0000256" key="1">
    <source>
        <dbReference type="ARBA" id="ARBA00004370"/>
    </source>
</evidence>
<evidence type="ECO:0000256" key="5">
    <source>
        <dbReference type="ARBA" id="ARBA00023136"/>
    </source>
</evidence>
<evidence type="ECO:0000256" key="4">
    <source>
        <dbReference type="ARBA" id="ARBA00022989"/>
    </source>
</evidence>
<name>A0A0K9NL42_ZOSMR</name>
<comment type="subcellular location">
    <subcellularLocation>
        <location evidence="1">Membrane</location>
    </subcellularLocation>
</comment>
<reference evidence="9" key="1">
    <citation type="journal article" date="2016" name="Nature">
        <title>The genome of the seagrass Zostera marina reveals angiosperm adaptation to the sea.</title>
        <authorList>
            <person name="Olsen J.L."/>
            <person name="Rouze P."/>
            <person name="Verhelst B."/>
            <person name="Lin Y.-C."/>
            <person name="Bayer T."/>
            <person name="Collen J."/>
            <person name="Dattolo E."/>
            <person name="De Paoli E."/>
            <person name="Dittami S."/>
            <person name="Maumus F."/>
            <person name="Michel G."/>
            <person name="Kersting A."/>
            <person name="Lauritano C."/>
            <person name="Lohaus R."/>
            <person name="Toepel M."/>
            <person name="Tonon T."/>
            <person name="Vanneste K."/>
            <person name="Amirebrahimi M."/>
            <person name="Brakel J."/>
            <person name="Bostroem C."/>
            <person name="Chovatia M."/>
            <person name="Grimwood J."/>
            <person name="Jenkins J.W."/>
            <person name="Jueterbock A."/>
            <person name="Mraz A."/>
            <person name="Stam W.T."/>
            <person name="Tice H."/>
            <person name="Bornberg-Bauer E."/>
            <person name="Green P.J."/>
            <person name="Pearson G.A."/>
            <person name="Procaccini G."/>
            <person name="Duarte C.M."/>
            <person name="Schmutz J."/>
            <person name="Reusch T.B.H."/>
            <person name="Van de Peer Y."/>
        </authorList>
    </citation>
    <scope>NUCLEOTIDE SEQUENCE [LARGE SCALE GENOMIC DNA]</scope>
    <source>
        <strain evidence="9">cv. Finnish</strain>
    </source>
</reference>
<evidence type="ECO:0000313" key="9">
    <source>
        <dbReference type="Proteomes" id="UP000036987"/>
    </source>
</evidence>
<dbReference type="STRING" id="29655.A0A0K9NL42"/>
<gene>
    <name evidence="8" type="ORF">ZOSMA_92G00360</name>
</gene>
<comment type="caution">
    <text evidence="8">The sequence shown here is derived from an EMBL/GenBank/DDBJ whole genome shotgun (WGS) entry which is preliminary data.</text>
</comment>
<dbReference type="GO" id="GO:0005886">
    <property type="term" value="C:plasma membrane"/>
    <property type="evidence" value="ECO:0000318"/>
    <property type="project" value="GO_Central"/>
</dbReference>
<keyword evidence="5 6" id="KW-0472">Membrane</keyword>
<evidence type="ECO:0000256" key="2">
    <source>
        <dbReference type="ARBA" id="ARBA00009457"/>
    </source>
</evidence>
<dbReference type="PANTHER" id="PTHR10926">
    <property type="entry name" value="CELL CYCLE CONTROL PROTEIN 50"/>
    <property type="match status" value="1"/>
</dbReference>
<keyword evidence="4 7" id="KW-1133">Transmembrane helix</keyword>
<organism evidence="8 9">
    <name type="scientific">Zostera marina</name>
    <name type="common">Eelgrass</name>
    <dbReference type="NCBI Taxonomy" id="29655"/>
    <lineage>
        <taxon>Eukaryota</taxon>
        <taxon>Viridiplantae</taxon>
        <taxon>Streptophyta</taxon>
        <taxon>Embryophyta</taxon>
        <taxon>Tracheophyta</taxon>
        <taxon>Spermatophyta</taxon>
        <taxon>Magnoliopsida</taxon>
        <taxon>Liliopsida</taxon>
        <taxon>Zosteraceae</taxon>
        <taxon>Zostera</taxon>
    </lineage>
</organism>
<dbReference type="Pfam" id="PF03381">
    <property type="entry name" value="CDC50"/>
    <property type="match status" value="1"/>
</dbReference>
<dbReference type="OrthoDB" id="340608at2759"/>